<dbReference type="AlphaFoldDB" id="A0A1B7M079"/>
<comment type="similarity">
    <text evidence="4">Belongs to the BCKDHA family.</text>
</comment>
<evidence type="ECO:0000256" key="2">
    <source>
        <dbReference type="ARBA" id="ARBA00023002"/>
    </source>
</evidence>
<evidence type="ECO:0000259" key="5">
    <source>
        <dbReference type="Pfam" id="PF00676"/>
    </source>
</evidence>
<organism evidence="6 7">
    <name type="scientific">Enteractinococcus helveticum</name>
    <dbReference type="NCBI Taxonomy" id="1837282"/>
    <lineage>
        <taxon>Bacteria</taxon>
        <taxon>Bacillati</taxon>
        <taxon>Actinomycetota</taxon>
        <taxon>Actinomycetes</taxon>
        <taxon>Micrococcales</taxon>
        <taxon>Micrococcaceae</taxon>
    </lineage>
</organism>
<dbReference type="GO" id="GO:0003863">
    <property type="term" value="F:branched-chain 2-oxo acid dehydrogenase activity"/>
    <property type="evidence" value="ECO:0007669"/>
    <property type="project" value="UniProtKB-EC"/>
</dbReference>
<evidence type="ECO:0000313" key="6">
    <source>
        <dbReference type="EMBL" id="OAV61445.1"/>
    </source>
</evidence>
<name>A0A1B7M079_9MICC</name>
<reference evidence="6 7" key="1">
    <citation type="submission" date="2016-04" db="EMBL/GenBank/DDBJ databases">
        <title>First whole genome shotgun sequence of the bacterium Enteractinococcus sp. strain UASWS1574.</title>
        <authorList>
            <person name="Crovadore J."/>
            <person name="Chablais R."/>
            <person name="Lefort F."/>
        </authorList>
    </citation>
    <scope>NUCLEOTIDE SEQUENCE [LARGE SCALE GENOMIC DNA]</scope>
    <source>
        <strain evidence="6 7">UASWS1574</strain>
    </source>
</reference>
<dbReference type="Pfam" id="PF00676">
    <property type="entry name" value="E1_dh"/>
    <property type="match status" value="1"/>
</dbReference>
<dbReference type="CDD" id="cd02000">
    <property type="entry name" value="TPP_E1_PDC_ADC_BCADC"/>
    <property type="match status" value="1"/>
</dbReference>
<comment type="cofactor">
    <cofactor evidence="1 4">
        <name>thiamine diphosphate</name>
        <dbReference type="ChEBI" id="CHEBI:58937"/>
    </cofactor>
</comment>
<comment type="catalytic activity">
    <reaction evidence="4">
        <text>N(6)-[(R)-lipoyl]-L-lysyl-[protein] + 3-methyl-2-oxobutanoate + H(+) = N(6)-[(R)-S(8)-2-methylpropanoyldihydrolipoyl]-L-lysyl-[protein] + CO2</text>
        <dbReference type="Rhea" id="RHEA:13457"/>
        <dbReference type="Rhea" id="RHEA-COMP:10474"/>
        <dbReference type="Rhea" id="RHEA-COMP:10497"/>
        <dbReference type="ChEBI" id="CHEBI:11851"/>
        <dbReference type="ChEBI" id="CHEBI:15378"/>
        <dbReference type="ChEBI" id="CHEBI:16526"/>
        <dbReference type="ChEBI" id="CHEBI:83099"/>
        <dbReference type="ChEBI" id="CHEBI:83142"/>
        <dbReference type="EC" id="1.2.4.4"/>
    </reaction>
</comment>
<gene>
    <name evidence="6" type="ORF">A6F49_08335</name>
</gene>
<evidence type="ECO:0000256" key="1">
    <source>
        <dbReference type="ARBA" id="ARBA00001964"/>
    </source>
</evidence>
<dbReference type="Proteomes" id="UP000078292">
    <property type="component" value="Unassembled WGS sequence"/>
</dbReference>
<dbReference type="InterPro" id="IPR050771">
    <property type="entry name" value="Alpha-ketoacid_DH_E1_comp"/>
</dbReference>
<feature type="domain" description="Dehydrogenase E1 component" evidence="5">
    <location>
        <begin position="53"/>
        <end position="324"/>
    </location>
</feature>
<comment type="caution">
    <text evidence="6">The sequence shown here is derived from an EMBL/GenBank/DDBJ whole genome shotgun (WGS) entry which is preliminary data.</text>
</comment>
<accession>A0A1B7M079</accession>
<keyword evidence="3 4" id="KW-0786">Thiamine pyrophosphate</keyword>
<dbReference type="GO" id="GO:0009083">
    <property type="term" value="P:branched-chain amino acid catabolic process"/>
    <property type="evidence" value="ECO:0007669"/>
    <property type="project" value="TreeGrafter"/>
</dbReference>
<dbReference type="STRING" id="1837282.A6F49_08335"/>
<dbReference type="EMBL" id="LXEY01000016">
    <property type="protein sequence ID" value="OAV61445.1"/>
    <property type="molecule type" value="Genomic_DNA"/>
</dbReference>
<evidence type="ECO:0000313" key="7">
    <source>
        <dbReference type="Proteomes" id="UP000078292"/>
    </source>
</evidence>
<evidence type="ECO:0000256" key="3">
    <source>
        <dbReference type="ARBA" id="ARBA00023052"/>
    </source>
</evidence>
<dbReference type="PANTHER" id="PTHR43380">
    <property type="entry name" value="2-OXOISOVALERATE DEHYDROGENASE SUBUNIT ALPHA, MITOCHONDRIAL"/>
    <property type="match status" value="1"/>
</dbReference>
<evidence type="ECO:0000256" key="4">
    <source>
        <dbReference type="RuleBase" id="RU365014"/>
    </source>
</evidence>
<dbReference type="PANTHER" id="PTHR43380:SF1">
    <property type="entry name" value="2-OXOISOVALERATE DEHYDROGENASE SUBUNIT ALPHA, MITOCHONDRIAL"/>
    <property type="match status" value="1"/>
</dbReference>
<dbReference type="EC" id="1.2.4.4" evidence="4"/>
<protein>
    <recommendedName>
        <fullName evidence="4">2-oxoisovalerate dehydrogenase subunit alpha</fullName>
        <ecNumber evidence="4">1.2.4.4</ecNumber>
    </recommendedName>
    <alternativeName>
        <fullName evidence="4">Branched-chain alpha-keto acid dehydrogenase E1 component alpha chain</fullName>
    </alternativeName>
</protein>
<keyword evidence="2 4" id="KW-0560">Oxidoreductase</keyword>
<dbReference type="Gene3D" id="3.40.50.970">
    <property type="match status" value="1"/>
</dbReference>
<keyword evidence="7" id="KW-1185">Reference proteome</keyword>
<proteinExistence type="inferred from homology"/>
<dbReference type="InterPro" id="IPR029061">
    <property type="entry name" value="THDP-binding"/>
</dbReference>
<sequence length="383" mass="42576">MHMSTISSPIGHQLPEEAIGILSADGFFDPTDAAQAFVDDASAIGHERVAEMYRLMAHTRRIDQEGVNLQRQGQLVLWTPSIGQEAAQAGVVTALEDRDWIFPTYREHVMARGRGIPDENVFDFFRGAVHGGWDPNAYNMQPYTVVLAAQVLHATGYAWGMAQKQRGWTDARRKEEGRVSIACFGDGASTEGDVHEAMVFAASFDAPVVFFIQNNYWAISTPFEVQSKVPLFKRAQGYGFDGFAVDGNDPIATAAVMDRAVDHARRGKGPVLVEAHTYRMGAHTTADDPTKYRTKEEEQAHAQADPMVRTEAYLRRRFDYSDAFFTEVEAEADELAASLRDKIVDAPDTVSLREKFDLVYADGHSLVEAQAAEFDRWMEGEDA</sequence>
<comment type="function">
    <text evidence="4">The branched-chain alpha-keto dehydrogenase complex catalyzes the overall conversion of alpha-keto acids to acyl-CoA and CO(2). It contains multiple copies of three enzymatic components: branched-chain alpha-keto acid decarboxylase (E1), lipoamide acyltransferase (E2) and lipoamide dehydrogenase (E3).</text>
</comment>
<dbReference type="GO" id="GO:0000287">
    <property type="term" value="F:magnesium ion binding"/>
    <property type="evidence" value="ECO:0007669"/>
    <property type="project" value="UniProtKB-ARBA"/>
</dbReference>
<dbReference type="InterPro" id="IPR001017">
    <property type="entry name" value="DH_E1"/>
</dbReference>
<dbReference type="SUPFAM" id="SSF52518">
    <property type="entry name" value="Thiamin diphosphate-binding fold (THDP-binding)"/>
    <property type="match status" value="1"/>
</dbReference>